<evidence type="ECO:0000313" key="7">
    <source>
        <dbReference type="EMBL" id="KIO45073.1"/>
    </source>
</evidence>
<comment type="similarity">
    <text evidence="1 3 4">Belongs to the GrpE family.</text>
</comment>
<dbReference type="PRINTS" id="PR00773">
    <property type="entry name" value="GRPEPROTEIN"/>
</dbReference>
<evidence type="ECO:0000313" key="8">
    <source>
        <dbReference type="Proteomes" id="UP000031937"/>
    </source>
</evidence>
<dbReference type="GO" id="GO:0042803">
    <property type="term" value="F:protein homodimerization activity"/>
    <property type="evidence" value="ECO:0007669"/>
    <property type="project" value="InterPro"/>
</dbReference>
<organism evidence="6 9">
    <name type="scientific">Sanguibacteroides justesenii</name>
    <dbReference type="NCBI Taxonomy" id="1547597"/>
    <lineage>
        <taxon>Bacteria</taxon>
        <taxon>Pseudomonadati</taxon>
        <taxon>Bacteroidota</taxon>
        <taxon>Bacteroidia</taxon>
        <taxon>Bacteroidales</taxon>
        <taxon>Porphyromonadaceae</taxon>
        <taxon>Sanguibacteroides</taxon>
    </lineage>
</organism>
<dbReference type="EMBL" id="JPIT01000018">
    <property type="protein sequence ID" value="KIO45073.1"/>
    <property type="molecule type" value="Genomic_DNA"/>
</dbReference>
<evidence type="ECO:0000256" key="1">
    <source>
        <dbReference type="ARBA" id="ARBA00009054"/>
    </source>
</evidence>
<reference evidence="6 9" key="1">
    <citation type="submission" date="2014-07" db="EMBL/GenBank/DDBJ databases">
        <title>Porphyromonadaceae bacterium OUH 308042 = ATCC BAA-2681 = DSM 28342 draft genome.</title>
        <authorList>
            <person name="Sydenham T.V."/>
            <person name="Hasman H."/>
            <person name="Justensen U.S."/>
        </authorList>
    </citation>
    <scope>NUCLEOTIDE SEQUENCE [LARGE SCALE GENOMIC DNA]</scope>
    <source>
        <strain evidence="6 9">OUH 308042</strain>
    </source>
</reference>
<dbReference type="OrthoDB" id="9812586at2"/>
<reference evidence="7 8" key="2">
    <citation type="submission" date="2014-07" db="EMBL/GenBank/DDBJ databases">
        <title>Porphyromonadaceae bacterium OUH 334697 = ATCC BAA-2682 = DSM 28341 draft genome.</title>
        <authorList>
            <person name="Sydenham T.V."/>
            <person name="Hasman H."/>
            <person name="Justesen U.S."/>
        </authorList>
    </citation>
    <scope>NUCLEOTIDE SEQUENCE [LARGE SCALE GENOMIC DNA]</scope>
    <source>
        <strain evidence="7 8">OUH 334697</strain>
    </source>
</reference>
<dbReference type="GO" id="GO:0006457">
    <property type="term" value="P:protein folding"/>
    <property type="evidence" value="ECO:0007669"/>
    <property type="project" value="InterPro"/>
</dbReference>
<comment type="function">
    <text evidence="3">Participates actively in the response to hyperosmotic and heat shock by preventing the aggregation of stress-denatured proteins, in association with DnaK and GrpE. It is the nucleotide exchange factor for DnaK and may function as a thermosensor. Unfolded proteins bind initially to DnaJ; upon interaction with the DnaJ-bound protein, DnaK hydrolyzes its bound ATP, resulting in the formation of a stable complex. GrpE releases ADP from DnaK; ATP binding to DnaK triggers the release of the substrate protein, thus completing the reaction cycle. Several rounds of ATP-dependent interactions between DnaJ, DnaK and GrpE are required for fully efficient folding.</text>
</comment>
<sequence length="191" mass="21862">MSEEKKRKQEEELIGAQHVSESKGEGHEESSKKKDKSCKKEEKQLEEMGQKLMEMNDKYLRLSAEFDNYRKRTLKERMELTKTAGEQVLTGILPVVDNFERALASMEKATDVRALKEGVDLIYANFKDFLMRNGVKVIETENVDFNTDLHEAVTTIPAPTEEQKGKVIDCIEKGYTLNDKVIRFAKVVVGE</sequence>
<dbReference type="GO" id="GO:0000774">
    <property type="term" value="F:adenyl-nucleotide exchange factor activity"/>
    <property type="evidence" value="ECO:0007669"/>
    <property type="project" value="InterPro"/>
</dbReference>
<dbReference type="Gene3D" id="3.90.20.20">
    <property type="match status" value="1"/>
</dbReference>
<feature type="compositionally biased region" description="Basic and acidic residues" evidence="5">
    <location>
        <begin position="1"/>
        <end position="11"/>
    </location>
</feature>
<keyword evidence="9" id="KW-1185">Reference proteome</keyword>
<evidence type="ECO:0000256" key="4">
    <source>
        <dbReference type="RuleBase" id="RU004478"/>
    </source>
</evidence>
<evidence type="ECO:0000256" key="5">
    <source>
        <dbReference type="SAM" id="MobiDB-lite"/>
    </source>
</evidence>
<evidence type="ECO:0000313" key="6">
    <source>
        <dbReference type="EMBL" id="KIO42807.1"/>
    </source>
</evidence>
<dbReference type="GO" id="GO:0005737">
    <property type="term" value="C:cytoplasm"/>
    <property type="evidence" value="ECO:0007669"/>
    <property type="project" value="UniProtKB-SubCell"/>
</dbReference>
<keyword evidence="2 3" id="KW-0143">Chaperone</keyword>
<keyword evidence="3" id="KW-0346">Stress response</keyword>
<dbReference type="InterPro" id="IPR000740">
    <property type="entry name" value="GrpE"/>
</dbReference>
<dbReference type="GO" id="GO:0051087">
    <property type="term" value="F:protein-folding chaperone binding"/>
    <property type="evidence" value="ECO:0007669"/>
    <property type="project" value="InterPro"/>
</dbReference>
<evidence type="ECO:0000256" key="3">
    <source>
        <dbReference type="HAMAP-Rule" id="MF_01151"/>
    </source>
</evidence>
<dbReference type="HAMAP" id="MF_01151">
    <property type="entry name" value="GrpE"/>
    <property type="match status" value="1"/>
</dbReference>
<dbReference type="SUPFAM" id="SSF51064">
    <property type="entry name" value="Head domain of nucleotide exchange factor GrpE"/>
    <property type="match status" value="1"/>
</dbReference>
<dbReference type="Proteomes" id="UP000031980">
    <property type="component" value="Unassembled WGS sequence"/>
</dbReference>
<comment type="subcellular location">
    <subcellularLocation>
        <location evidence="3">Cytoplasm</location>
    </subcellularLocation>
</comment>
<dbReference type="PANTHER" id="PTHR21237:SF23">
    <property type="entry name" value="GRPE PROTEIN HOMOLOG, MITOCHONDRIAL"/>
    <property type="match status" value="1"/>
</dbReference>
<feature type="region of interest" description="Disordered" evidence="5">
    <location>
        <begin position="1"/>
        <end position="44"/>
    </location>
</feature>
<evidence type="ECO:0000256" key="2">
    <source>
        <dbReference type="ARBA" id="ARBA00023186"/>
    </source>
</evidence>
<dbReference type="GO" id="GO:0051082">
    <property type="term" value="F:unfolded protein binding"/>
    <property type="evidence" value="ECO:0007669"/>
    <property type="project" value="TreeGrafter"/>
</dbReference>
<comment type="subunit">
    <text evidence="3">Homodimer.</text>
</comment>
<proteinExistence type="inferred from homology"/>
<feature type="compositionally biased region" description="Basic and acidic residues" evidence="5">
    <location>
        <begin position="20"/>
        <end position="44"/>
    </location>
</feature>
<dbReference type="AlphaFoldDB" id="A0A0C3N9U7"/>
<name>A0A0C3N9U7_9PORP</name>
<dbReference type="CDD" id="cd00446">
    <property type="entry name" value="GrpE"/>
    <property type="match status" value="1"/>
</dbReference>
<dbReference type="Pfam" id="PF01025">
    <property type="entry name" value="GrpE"/>
    <property type="match status" value="1"/>
</dbReference>
<accession>A0A0C3N9U7</accession>
<dbReference type="InterPro" id="IPR009012">
    <property type="entry name" value="GrpE_head"/>
</dbReference>
<comment type="caution">
    <text evidence="6">The sequence shown here is derived from an EMBL/GenBank/DDBJ whole genome shotgun (WGS) entry which is preliminary data.</text>
</comment>
<evidence type="ECO:0000313" key="9">
    <source>
        <dbReference type="Proteomes" id="UP000031980"/>
    </source>
</evidence>
<protein>
    <recommendedName>
        <fullName evidence="3">Protein GrpE</fullName>
    </recommendedName>
    <alternativeName>
        <fullName evidence="3">HSP-70 cofactor</fullName>
    </alternativeName>
</protein>
<keyword evidence="3" id="KW-0963">Cytoplasm</keyword>
<dbReference type="EMBL" id="JPIU01000049">
    <property type="protein sequence ID" value="KIO42807.1"/>
    <property type="molecule type" value="Genomic_DNA"/>
</dbReference>
<dbReference type="PANTHER" id="PTHR21237">
    <property type="entry name" value="GRPE PROTEIN"/>
    <property type="match status" value="1"/>
</dbReference>
<dbReference type="Gene3D" id="2.30.22.10">
    <property type="entry name" value="Head domain of nucleotide exchange factor GrpE"/>
    <property type="match status" value="1"/>
</dbReference>
<dbReference type="Proteomes" id="UP000031937">
    <property type="component" value="Unassembled WGS sequence"/>
</dbReference>
<dbReference type="SUPFAM" id="SSF58014">
    <property type="entry name" value="Coiled-coil domain of nucleotide exchange factor GrpE"/>
    <property type="match status" value="1"/>
</dbReference>
<gene>
    <name evidence="3" type="primary">grpE</name>
    <name evidence="6" type="ORF">BA92_13115</name>
    <name evidence="7" type="ORF">IE90_06430</name>
</gene>
<dbReference type="RefSeq" id="WP_041503047.1">
    <property type="nucleotide sequence ID" value="NZ_JPIT01000018.1"/>
</dbReference>
<dbReference type="InterPro" id="IPR013805">
    <property type="entry name" value="GrpE_CC"/>
</dbReference>